<dbReference type="Gene3D" id="3.10.20.310">
    <property type="entry name" value="membrane protein fhac"/>
    <property type="match status" value="5"/>
</dbReference>
<sequence>MVKKLIYPIVISCFIIAQTQQEIKLQDVQVEGNIISSANTIIFTSGLRKGLSVLSSEFPRAVKRLWQLGLFDDIQIRYENETEDGLSLTIVVKESSILGDVHYEGNRKIKISKFEEELNLTKGQRIKPNLLYDKIKKIKELYAEKGYLMVDVSAELTEPENESNLFGGKAKKLTQDIIFRIKENKKVKLSNIRFEGNKTFSDIRLRWAMKETKQQRWYFFWRAAFDQDKFEEAMDNIRKYYRNRGYRDFKIISDSIQYTEDKKYMDLILTVKEGHMYKYRNFSWDGQNLYNEKILSRALGLEKGDKYSDEDFEKAVYERMQNLYMDRGYIYSRIEPQVTPVGKDSLDVHFVIVENHKVFIRNIVIRGNEKTRENVIRRQLRIFPGDVFNKDRLMRSYRE</sequence>
<feature type="domain" description="POTRA" evidence="6">
    <location>
        <begin position="277"/>
        <end position="355"/>
    </location>
</feature>
<keyword evidence="2" id="KW-0812">Transmembrane</keyword>
<evidence type="ECO:0000256" key="4">
    <source>
        <dbReference type="ARBA" id="ARBA00023136"/>
    </source>
</evidence>
<evidence type="ECO:0000256" key="2">
    <source>
        <dbReference type="ARBA" id="ARBA00022692"/>
    </source>
</evidence>
<evidence type="ECO:0000256" key="1">
    <source>
        <dbReference type="ARBA" id="ARBA00004370"/>
    </source>
</evidence>
<proteinExistence type="predicted"/>
<feature type="non-terminal residue" evidence="7">
    <location>
        <position position="399"/>
    </location>
</feature>
<dbReference type="InterPro" id="IPR039910">
    <property type="entry name" value="D15-like"/>
</dbReference>
<evidence type="ECO:0000256" key="3">
    <source>
        <dbReference type="ARBA" id="ARBA00022729"/>
    </source>
</evidence>
<evidence type="ECO:0000256" key="5">
    <source>
        <dbReference type="ARBA" id="ARBA00023237"/>
    </source>
</evidence>
<evidence type="ECO:0000259" key="6">
    <source>
        <dbReference type="PROSITE" id="PS51779"/>
    </source>
</evidence>
<keyword evidence="5" id="KW-0998">Cell outer membrane</keyword>
<dbReference type="EMBL" id="UINC01023611">
    <property type="protein sequence ID" value="SVA95607.1"/>
    <property type="molecule type" value="Genomic_DNA"/>
</dbReference>
<organism evidence="7">
    <name type="scientific">marine metagenome</name>
    <dbReference type="NCBI Taxonomy" id="408172"/>
    <lineage>
        <taxon>unclassified sequences</taxon>
        <taxon>metagenomes</taxon>
        <taxon>ecological metagenomes</taxon>
    </lineage>
</organism>
<dbReference type="InterPro" id="IPR010827">
    <property type="entry name" value="BamA/TamA_POTRA"/>
</dbReference>
<accession>A0A382A3F0</accession>
<reference evidence="7" key="1">
    <citation type="submission" date="2018-05" db="EMBL/GenBank/DDBJ databases">
        <authorList>
            <person name="Lanie J.A."/>
            <person name="Ng W.-L."/>
            <person name="Kazmierczak K.M."/>
            <person name="Andrzejewski T.M."/>
            <person name="Davidsen T.M."/>
            <person name="Wayne K.J."/>
            <person name="Tettelin H."/>
            <person name="Glass J.I."/>
            <person name="Rusch D."/>
            <person name="Podicherti R."/>
            <person name="Tsui H.-C.T."/>
            <person name="Winkler M.E."/>
        </authorList>
    </citation>
    <scope>NUCLEOTIDE SEQUENCE</scope>
</reference>
<keyword evidence="4" id="KW-0472">Membrane</keyword>
<comment type="subcellular location">
    <subcellularLocation>
        <location evidence="1">Membrane</location>
    </subcellularLocation>
</comment>
<dbReference type="PANTHER" id="PTHR12815:SF47">
    <property type="entry name" value="TRANSLOCATION AND ASSEMBLY MODULE SUBUNIT TAMA"/>
    <property type="match status" value="1"/>
</dbReference>
<dbReference type="PANTHER" id="PTHR12815">
    <property type="entry name" value="SORTING AND ASSEMBLY MACHINERY SAMM50 PROTEIN FAMILY MEMBER"/>
    <property type="match status" value="1"/>
</dbReference>
<name>A0A382A3F0_9ZZZZ</name>
<dbReference type="GO" id="GO:0019867">
    <property type="term" value="C:outer membrane"/>
    <property type="evidence" value="ECO:0007669"/>
    <property type="project" value="InterPro"/>
</dbReference>
<dbReference type="Pfam" id="PF07244">
    <property type="entry name" value="POTRA"/>
    <property type="match status" value="4"/>
</dbReference>
<protein>
    <recommendedName>
        <fullName evidence="6">POTRA domain-containing protein</fullName>
    </recommendedName>
</protein>
<evidence type="ECO:0000313" key="7">
    <source>
        <dbReference type="EMBL" id="SVA95607.1"/>
    </source>
</evidence>
<dbReference type="InterPro" id="IPR034746">
    <property type="entry name" value="POTRA"/>
</dbReference>
<dbReference type="PROSITE" id="PS51779">
    <property type="entry name" value="POTRA"/>
    <property type="match status" value="1"/>
</dbReference>
<keyword evidence="3" id="KW-0732">Signal</keyword>
<gene>
    <name evidence="7" type="ORF">METZ01_LOCUS148461</name>
</gene>
<dbReference type="AlphaFoldDB" id="A0A382A3F0"/>